<dbReference type="RefSeq" id="WP_134510842.1">
    <property type="nucleotide sequence ID" value="NZ_SOFM01000049.1"/>
</dbReference>
<feature type="signal peptide" evidence="2">
    <location>
        <begin position="1"/>
        <end position="34"/>
    </location>
</feature>
<dbReference type="AlphaFoldDB" id="A0A4R8W3Y2"/>
<gene>
    <name evidence="3" type="ORF">E3O32_16100</name>
</gene>
<keyword evidence="1" id="KW-1133">Transmembrane helix</keyword>
<evidence type="ECO:0000313" key="3">
    <source>
        <dbReference type="EMBL" id="TFB99959.1"/>
    </source>
</evidence>
<keyword evidence="1" id="KW-0812">Transmembrane</keyword>
<name>A0A4R8W3Y2_9MICO</name>
<feature type="transmembrane region" description="Helical" evidence="1">
    <location>
        <begin position="298"/>
        <end position="319"/>
    </location>
</feature>
<dbReference type="EMBL" id="SOFM01000049">
    <property type="protein sequence ID" value="TFB99959.1"/>
    <property type="molecule type" value="Genomic_DNA"/>
</dbReference>
<evidence type="ECO:0008006" key="5">
    <source>
        <dbReference type="Google" id="ProtNLM"/>
    </source>
</evidence>
<dbReference type="Proteomes" id="UP000297643">
    <property type="component" value="Unassembled WGS sequence"/>
</dbReference>
<accession>A0A4R8W3Y2</accession>
<keyword evidence="4" id="KW-1185">Reference proteome</keyword>
<proteinExistence type="predicted"/>
<protein>
    <recommendedName>
        <fullName evidence="5">DUF916 domain-containing protein</fullName>
    </recommendedName>
</protein>
<feature type="chain" id="PRO_5020466501" description="DUF916 domain-containing protein" evidence="2">
    <location>
        <begin position="35"/>
        <end position="361"/>
    </location>
</feature>
<keyword evidence="1" id="KW-0472">Membrane</keyword>
<sequence>MTPTASVTHRLLAAASVLLTLGLTLTLGATGAWAEDSDGIAAAPAADGGVDQSRSRYSYQVEPGQQVADEYLVENTGTTVQSVTVYATDAFNAEDGSFALLDGGVEATGAGRWVSFDGGADRMQLTLQPGASQVVPFTVMTPADAGPGDHAGGIIVSALSPAGEVSVDRRVAIRLYVRVKGLLQPGLTISSIATSYRPELNPFSGELTATISLSNTGNVALAANTVTQVRGLFGIPLSGLTDVKVSEMLPGSNRTVTITIPGVGPWVYLAPHVSLAATVEPGALDAGVLPAAERDATLFVVPWGVLLVLLLVGLAWLIARLRRRRNATRAQAWVEYTEAEARRRALEDAPAETESAGMPVH</sequence>
<organism evidence="3 4">
    <name type="scientific">Cryobacterium mannosilyticum</name>
    <dbReference type="NCBI Taxonomy" id="1259190"/>
    <lineage>
        <taxon>Bacteria</taxon>
        <taxon>Bacillati</taxon>
        <taxon>Actinomycetota</taxon>
        <taxon>Actinomycetes</taxon>
        <taxon>Micrococcales</taxon>
        <taxon>Microbacteriaceae</taxon>
        <taxon>Cryobacterium</taxon>
    </lineage>
</organism>
<evidence type="ECO:0000256" key="1">
    <source>
        <dbReference type="SAM" id="Phobius"/>
    </source>
</evidence>
<keyword evidence="2" id="KW-0732">Signal</keyword>
<comment type="caution">
    <text evidence="3">The sequence shown here is derived from an EMBL/GenBank/DDBJ whole genome shotgun (WGS) entry which is preliminary data.</text>
</comment>
<evidence type="ECO:0000256" key="2">
    <source>
        <dbReference type="SAM" id="SignalP"/>
    </source>
</evidence>
<evidence type="ECO:0000313" key="4">
    <source>
        <dbReference type="Proteomes" id="UP000297643"/>
    </source>
</evidence>
<reference evidence="3 4" key="1">
    <citation type="submission" date="2019-03" db="EMBL/GenBank/DDBJ databases">
        <title>Genomics of glacier-inhabiting Cryobacterium strains.</title>
        <authorList>
            <person name="Liu Q."/>
            <person name="Xin Y.-H."/>
        </authorList>
    </citation>
    <scope>NUCLEOTIDE SEQUENCE [LARGE SCALE GENOMIC DNA]</scope>
    <source>
        <strain evidence="3 4">RHLT2-21</strain>
    </source>
</reference>